<name>A0A811BN30_9VIRU</name>
<accession>A0A811BN30</accession>
<feature type="transmembrane region" description="Helical" evidence="1">
    <location>
        <begin position="108"/>
        <end position="141"/>
    </location>
</feature>
<reference evidence="2" key="1">
    <citation type="submission" date="2021-04" db="EMBL/GenBank/DDBJ databases">
        <title>Draft Genome Sequence of Pandoravirus japonicus, Isolated from the Sabaishi River of Niigata, Japan.</title>
        <authorList>
            <person name="Hosokawa N."/>
            <person name="Takahashi H."/>
            <person name="Aoki K."/>
            <person name="Takemura M."/>
        </authorList>
    </citation>
    <scope>NUCLEOTIDE SEQUENCE</scope>
</reference>
<dbReference type="Proteomes" id="UP001253637">
    <property type="component" value="Segment"/>
</dbReference>
<evidence type="ECO:0000313" key="3">
    <source>
        <dbReference type="Proteomes" id="UP001253637"/>
    </source>
</evidence>
<feature type="transmembrane region" description="Helical" evidence="1">
    <location>
        <begin position="69"/>
        <end position="88"/>
    </location>
</feature>
<dbReference type="EMBL" id="LC625835">
    <property type="protein sequence ID" value="BCU03283.1"/>
    <property type="molecule type" value="Genomic_DNA"/>
</dbReference>
<evidence type="ECO:0000256" key="1">
    <source>
        <dbReference type="SAM" id="Phobius"/>
    </source>
</evidence>
<sequence>MRRARALMCASGVHVAVKYSGSRRPASVTVRISISEPTYRASARLRSAVPSARAMTTSAWTAGARRRDVMLLTSTVASGCITTAWWVQCAQEPTPLGPLFDPMVMICATWAPLLALVAGVALMPVAMALGPCLGVALLTVIPVGIAQPTIRAMDAKMKPCGRDATWRRCLSDGILGQ</sequence>
<protein>
    <submittedName>
        <fullName evidence="2">Uncharacterized protein</fullName>
    </submittedName>
</protein>
<evidence type="ECO:0000313" key="2">
    <source>
        <dbReference type="EMBL" id="BCU03283.1"/>
    </source>
</evidence>
<keyword evidence="1" id="KW-0812">Transmembrane</keyword>
<proteinExistence type="predicted"/>
<organism evidence="2 3">
    <name type="scientific">Pandoravirus japonicus</name>
    <dbReference type="NCBI Taxonomy" id="2823154"/>
    <lineage>
        <taxon>Viruses</taxon>
        <taxon>Pandoravirus</taxon>
    </lineage>
</organism>
<keyword evidence="1" id="KW-1133">Transmembrane helix</keyword>
<keyword evidence="1" id="KW-0472">Membrane</keyword>